<evidence type="ECO:0000256" key="1">
    <source>
        <dbReference type="SAM" id="Phobius"/>
    </source>
</evidence>
<dbReference type="Proteomes" id="UP000320390">
    <property type="component" value="Chromosome"/>
</dbReference>
<keyword evidence="1" id="KW-0812">Transmembrane</keyword>
<reference evidence="2 3" key="1">
    <citation type="submission" date="2019-02" db="EMBL/GenBank/DDBJ databases">
        <title>Deep-cultivation of Planctomycetes and their phenomic and genomic characterization uncovers novel biology.</title>
        <authorList>
            <person name="Wiegand S."/>
            <person name="Jogler M."/>
            <person name="Boedeker C."/>
            <person name="Pinto D."/>
            <person name="Vollmers J."/>
            <person name="Rivas-Marin E."/>
            <person name="Kohn T."/>
            <person name="Peeters S.H."/>
            <person name="Heuer A."/>
            <person name="Rast P."/>
            <person name="Oberbeckmann S."/>
            <person name="Bunk B."/>
            <person name="Jeske O."/>
            <person name="Meyerdierks A."/>
            <person name="Storesund J.E."/>
            <person name="Kallscheuer N."/>
            <person name="Luecker S."/>
            <person name="Lage O.M."/>
            <person name="Pohl T."/>
            <person name="Merkel B.J."/>
            <person name="Hornburger P."/>
            <person name="Mueller R.-W."/>
            <person name="Bruemmer F."/>
            <person name="Labrenz M."/>
            <person name="Spormann A.M."/>
            <person name="Op den Camp H."/>
            <person name="Overmann J."/>
            <person name="Amann R."/>
            <person name="Jetten M.S.M."/>
            <person name="Mascher T."/>
            <person name="Medema M.H."/>
            <person name="Devos D.P."/>
            <person name="Kaster A.-K."/>
            <person name="Ovreas L."/>
            <person name="Rohde M."/>
            <person name="Galperin M.Y."/>
            <person name="Jogler C."/>
        </authorList>
    </citation>
    <scope>NUCLEOTIDE SEQUENCE [LARGE SCALE GENOMIC DNA]</scope>
    <source>
        <strain evidence="2 3">Poly30</strain>
    </source>
</reference>
<accession>A0A518EZK5</accession>
<keyword evidence="3" id="KW-1185">Reference proteome</keyword>
<name>A0A518EZK5_9BACT</name>
<dbReference type="OrthoDB" id="3259185at2"/>
<evidence type="ECO:0000313" key="3">
    <source>
        <dbReference type="Proteomes" id="UP000320390"/>
    </source>
</evidence>
<keyword evidence="1" id="KW-1133">Transmembrane helix</keyword>
<feature type="transmembrane region" description="Helical" evidence="1">
    <location>
        <begin position="57"/>
        <end position="77"/>
    </location>
</feature>
<proteinExistence type="predicted"/>
<evidence type="ECO:0000313" key="2">
    <source>
        <dbReference type="EMBL" id="QDV09523.1"/>
    </source>
</evidence>
<dbReference type="AlphaFoldDB" id="A0A518EZK5"/>
<keyword evidence="1" id="KW-0472">Membrane</keyword>
<feature type="transmembrane region" description="Helical" evidence="1">
    <location>
        <begin position="21"/>
        <end position="45"/>
    </location>
</feature>
<dbReference type="EMBL" id="CP036434">
    <property type="protein sequence ID" value="QDV09523.1"/>
    <property type="molecule type" value="Genomic_DNA"/>
</dbReference>
<gene>
    <name evidence="2" type="ORF">Poly30_50810</name>
</gene>
<organism evidence="2 3">
    <name type="scientific">Saltatorellus ferox</name>
    <dbReference type="NCBI Taxonomy" id="2528018"/>
    <lineage>
        <taxon>Bacteria</taxon>
        <taxon>Pseudomonadati</taxon>
        <taxon>Planctomycetota</taxon>
        <taxon>Planctomycetia</taxon>
        <taxon>Planctomycetia incertae sedis</taxon>
        <taxon>Saltatorellus</taxon>
    </lineage>
</organism>
<evidence type="ECO:0008006" key="4">
    <source>
        <dbReference type="Google" id="ProtNLM"/>
    </source>
</evidence>
<sequence>MRKRNRNQPGRRSVSEGRQGAYYLGMAMMVVGGLLFFSTFISSALNFGDFTDFENRTLSMAVRAITGMGLLIMGGFVRGIGAKGLAGSGVILDPERARRDLEPFSRQGGGMLKDGLDEAGIDLGSRATGSPKAPTTVMVRCLACDHLNEEDSRFCQDCGAPIRSKPQKRTLDAD</sequence>
<dbReference type="RefSeq" id="WP_145204025.1">
    <property type="nucleotide sequence ID" value="NZ_CP036434.1"/>
</dbReference>
<protein>
    <recommendedName>
        <fullName evidence="4">Zinc-ribbon domain-containing protein</fullName>
    </recommendedName>
</protein>